<dbReference type="GeneID" id="37023655"/>
<keyword evidence="8" id="KW-1185">Reference proteome</keyword>
<dbReference type="InterPro" id="IPR014762">
    <property type="entry name" value="DNA_mismatch_repair_CS"/>
</dbReference>
<dbReference type="SUPFAM" id="SSF54211">
    <property type="entry name" value="Ribosomal protein S5 domain 2-like"/>
    <property type="match status" value="1"/>
</dbReference>
<keyword evidence="5" id="KW-0539">Nucleus</keyword>
<accession>A0A316V4T9</accession>
<comment type="similarity">
    <text evidence="2">Belongs to the DNA mismatch repair MutL/HexB family.</text>
</comment>
<dbReference type="Pfam" id="PF01119">
    <property type="entry name" value="DNA_mis_repair"/>
    <property type="match status" value="1"/>
</dbReference>
<dbReference type="InterPro" id="IPR002099">
    <property type="entry name" value="MutL/Mlh/PMS"/>
</dbReference>
<dbReference type="NCBIfam" id="TIGR00585">
    <property type="entry name" value="mutl"/>
    <property type="match status" value="1"/>
</dbReference>
<keyword evidence="3" id="KW-0227">DNA damage</keyword>
<dbReference type="GO" id="GO:0006298">
    <property type="term" value="P:mismatch repair"/>
    <property type="evidence" value="ECO:0007669"/>
    <property type="project" value="InterPro"/>
</dbReference>
<evidence type="ECO:0000256" key="4">
    <source>
        <dbReference type="ARBA" id="ARBA00023204"/>
    </source>
</evidence>
<dbReference type="InParanoid" id="A0A316V4T9"/>
<sequence length="723" mass="80437">MEGDEESGIFEADGDVNTNATPQRAIVRLPEDVVNRIAAGEIIHRPANALKEMIENSLDAGAKMIRIQLRDGGLKMLQVQDDGNGVAYNDLPLLCQRFATSKLRTFSDLQNMTTFGFRGEALASISYVSANMNVVSRTKDSEIAYKASYANGTLVPVKPGQSSDPKPCAGSQGTFITAEDLFFNVPQRKRALKSASDEYAMALDVVSKYAVHYGGRGVGFSCKKAASAMVDLSVPSSSSTTTLDAIGVVYGSKVSKELIELQQFNNSAYGTQLRGYISSPNWNARRSVFLLFINNRLVDSPALRRAVLALYANILPKGYHPWVYLDLHIEESNVDVNVHPTKREVHFLHEEDIIEEICTKMQDALTMANNTRTFAMTQSVLRNFDQDRVMEPTSSVRPSYPQHLVRVDARAQTLDGMGAVTRQNEKQQSSEADIVHPEMSTPMPATAVQQSYAVKQSRTELESIEDLRKSIHKDRSVDCTEILRSLTFVGVADAHRQLLLAQHSTKLYLIQMASLIEEIAFQLLLQQFGELPLIRLQPAPLVQDLVRAALLAESEKSNAARRAANVSDEKVIETVQDRLKAHAEMLMDYFSIEVRAEEDGCMRLISLPNIFGHLGNTSGKSEIALQLTKIPSLLLRVAMQPDYTEEKACLQAILQELAWAHVPQQLQENRSDQSTQKQAIKHNWLRFWSTALKTYVPSRKLAKQGAVLAITNLPSLYSTFERC</sequence>
<organism evidence="7 8">
    <name type="scientific">Meira miltonrushii</name>
    <dbReference type="NCBI Taxonomy" id="1280837"/>
    <lineage>
        <taxon>Eukaryota</taxon>
        <taxon>Fungi</taxon>
        <taxon>Dikarya</taxon>
        <taxon>Basidiomycota</taxon>
        <taxon>Ustilaginomycotina</taxon>
        <taxon>Exobasidiomycetes</taxon>
        <taxon>Exobasidiales</taxon>
        <taxon>Brachybasidiaceae</taxon>
        <taxon>Meira</taxon>
    </lineage>
</organism>
<dbReference type="PROSITE" id="PS00058">
    <property type="entry name" value="DNA_MISMATCH_REPAIR_1"/>
    <property type="match status" value="1"/>
</dbReference>
<dbReference type="Pfam" id="PF13589">
    <property type="entry name" value="HATPase_c_3"/>
    <property type="match status" value="1"/>
</dbReference>
<dbReference type="GO" id="GO:0005524">
    <property type="term" value="F:ATP binding"/>
    <property type="evidence" value="ECO:0007669"/>
    <property type="project" value="InterPro"/>
</dbReference>
<evidence type="ECO:0000256" key="1">
    <source>
        <dbReference type="ARBA" id="ARBA00004123"/>
    </source>
</evidence>
<gene>
    <name evidence="7" type="ORF">FA14DRAFT_191585</name>
</gene>
<dbReference type="Gene3D" id="3.30.565.10">
    <property type="entry name" value="Histidine kinase-like ATPase, C-terminal domain"/>
    <property type="match status" value="1"/>
</dbReference>
<keyword evidence="4" id="KW-0234">DNA repair</keyword>
<reference evidence="7 8" key="1">
    <citation type="journal article" date="2018" name="Mol. Biol. Evol.">
        <title>Broad Genomic Sampling Reveals a Smut Pathogenic Ancestry of the Fungal Clade Ustilaginomycotina.</title>
        <authorList>
            <person name="Kijpornyongpan T."/>
            <person name="Mondo S.J."/>
            <person name="Barry K."/>
            <person name="Sandor L."/>
            <person name="Lee J."/>
            <person name="Lipzen A."/>
            <person name="Pangilinan J."/>
            <person name="LaButti K."/>
            <person name="Hainaut M."/>
            <person name="Henrissat B."/>
            <person name="Grigoriev I.V."/>
            <person name="Spatafora J.W."/>
            <person name="Aime M.C."/>
        </authorList>
    </citation>
    <scope>NUCLEOTIDE SEQUENCE [LARGE SCALE GENOMIC DNA]</scope>
    <source>
        <strain evidence="7 8">MCA 3882</strain>
    </source>
</reference>
<dbReference type="SMART" id="SM01340">
    <property type="entry name" value="DNA_mis_repair"/>
    <property type="match status" value="1"/>
</dbReference>
<evidence type="ECO:0000313" key="8">
    <source>
        <dbReference type="Proteomes" id="UP000245771"/>
    </source>
</evidence>
<evidence type="ECO:0000256" key="5">
    <source>
        <dbReference type="ARBA" id="ARBA00023242"/>
    </source>
</evidence>
<evidence type="ECO:0000256" key="3">
    <source>
        <dbReference type="ARBA" id="ARBA00022763"/>
    </source>
</evidence>
<proteinExistence type="inferred from homology"/>
<dbReference type="GO" id="GO:0140664">
    <property type="term" value="F:ATP-dependent DNA damage sensor activity"/>
    <property type="evidence" value="ECO:0007669"/>
    <property type="project" value="InterPro"/>
</dbReference>
<name>A0A316V4T9_9BASI</name>
<dbReference type="GO" id="GO:0030983">
    <property type="term" value="F:mismatched DNA binding"/>
    <property type="evidence" value="ECO:0007669"/>
    <property type="project" value="InterPro"/>
</dbReference>
<dbReference type="InterPro" id="IPR038973">
    <property type="entry name" value="MutL/Mlh/Pms-like"/>
</dbReference>
<dbReference type="PANTHER" id="PTHR10073:SF12">
    <property type="entry name" value="DNA MISMATCH REPAIR PROTEIN MLH1"/>
    <property type="match status" value="1"/>
</dbReference>
<dbReference type="EMBL" id="KZ819605">
    <property type="protein sequence ID" value="PWN32472.1"/>
    <property type="molecule type" value="Genomic_DNA"/>
</dbReference>
<dbReference type="Proteomes" id="UP000245771">
    <property type="component" value="Unassembled WGS sequence"/>
</dbReference>
<dbReference type="GO" id="GO:0061982">
    <property type="term" value="P:meiosis I cell cycle process"/>
    <property type="evidence" value="ECO:0007669"/>
    <property type="project" value="UniProtKB-ARBA"/>
</dbReference>
<dbReference type="FunFam" id="3.30.230.10:FF:000014">
    <property type="entry name" value="DNA mismatch repair protein Mlh1"/>
    <property type="match status" value="1"/>
</dbReference>
<evidence type="ECO:0000313" key="7">
    <source>
        <dbReference type="EMBL" id="PWN32472.1"/>
    </source>
</evidence>
<dbReference type="Pfam" id="PF16413">
    <property type="entry name" value="Mlh1_C"/>
    <property type="match status" value="1"/>
</dbReference>
<dbReference type="InterPro" id="IPR014721">
    <property type="entry name" value="Ribsml_uS5_D2-typ_fold_subgr"/>
</dbReference>
<dbReference type="InterPro" id="IPR036890">
    <property type="entry name" value="HATPase_C_sf"/>
</dbReference>
<dbReference type="FunFam" id="3.30.565.10:FF:000109">
    <property type="entry name" value="Related to MLH1-DNA mismatch repair protein"/>
    <property type="match status" value="1"/>
</dbReference>
<dbReference type="SUPFAM" id="SSF55874">
    <property type="entry name" value="ATPase domain of HSP90 chaperone/DNA topoisomerase II/histidine kinase"/>
    <property type="match status" value="1"/>
</dbReference>
<dbReference type="FunCoup" id="A0A316V4T9">
    <property type="interactions" value="354"/>
</dbReference>
<protein>
    <submittedName>
        <fullName evidence="7">DNA mismatch repair protein MutL</fullName>
    </submittedName>
</protein>
<dbReference type="InterPro" id="IPR020568">
    <property type="entry name" value="Ribosomal_Su5_D2-typ_SF"/>
</dbReference>
<dbReference type="InterPro" id="IPR032189">
    <property type="entry name" value="Mlh1_C"/>
</dbReference>
<dbReference type="OrthoDB" id="10263226at2759"/>
<dbReference type="InterPro" id="IPR013507">
    <property type="entry name" value="DNA_mismatch_S5_2-like"/>
</dbReference>
<dbReference type="Gene3D" id="3.30.230.10">
    <property type="match status" value="1"/>
</dbReference>
<comment type="subcellular location">
    <subcellularLocation>
        <location evidence="1">Nucleus</location>
    </subcellularLocation>
</comment>
<dbReference type="RefSeq" id="XP_025352774.1">
    <property type="nucleotide sequence ID" value="XM_025501874.1"/>
</dbReference>
<evidence type="ECO:0000256" key="2">
    <source>
        <dbReference type="ARBA" id="ARBA00006082"/>
    </source>
</evidence>
<feature type="domain" description="DNA mismatch repair protein S5" evidence="6">
    <location>
        <begin position="246"/>
        <end position="366"/>
    </location>
</feature>
<dbReference type="AlphaFoldDB" id="A0A316V4T9"/>
<evidence type="ECO:0000259" key="6">
    <source>
        <dbReference type="SMART" id="SM01340"/>
    </source>
</evidence>
<dbReference type="GO" id="GO:0016887">
    <property type="term" value="F:ATP hydrolysis activity"/>
    <property type="evidence" value="ECO:0007669"/>
    <property type="project" value="InterPro"/>
</dbReference>
<dbReference type="GO" id="GO:0032389">
    <property type="term" value="C:MutLalpha complex"/>
    <property type="evidence" value="ECO:0007669"/>
    <property type="project" value="TreeGrafter"/>
</dbReference>
<dbReference type="PANTHER" id="PTHR10073">
    <property type="entry name" value="DNA MISMATCH REPAIR PROTEIN MLH, PMS, MUTL"/>
    <property type="match status" value="1"/>
</dbReference>
<dbReference type="CDD" id="cd03483">
    <property type="entry name" value="MutL_Trans_MLH1"/>
    <property type="match status" value="1"/>
</dbReference>
<dbReference type="CDD" id="cd16926">
    <property type="entry name" value="HATPase_MutL-MLH-PMS-like"/>
    <property type="match status" value="1"/>
</dbReference>
<dbReference type="STRING" id="1280837.A0A316V4T9"/>